<evidence type="ECO:0000256" key="1">
    <source>
        <dbReference type="ARBA" id="ARBA00022603"/>
    </source>
</evidence>
<feature type="domain" description="Methyltransferase" evidence="3">
    <location>
        <begin position="47"/>
        <end position="138"/>
    </location>
</feature>
<dbReference type="GO" id="GO:0008168">
    <property type="term" value="F:methyltransferase activity"/>
    <property type="evidence" value="ECO:0007669"/>
    <property type="project" value="UniProtKB-KW"/>
</dbReference>
<dbReference type="InterPro" id="IPR041698">
    <property type="entry name" value="Methyltransf_25"/>
</dbReference>
<reference evidence="4 5" key="1">
    <citation type="submission" date="2019-10" db="EMBL/GenBank/DDBJ databases">
        <title>A soil myxobacterium in the family Polyangiaceae.</title>
        <authorList>
            <person name="Li Y."/>
            <person name="Wang J."/>
        </authorList>
    </citation>
    <scope>NUCLEOTIDE SEQUENCE [LARGE SCALE GENOMIC DNA]</scope>
    <source>
        <strain evidence="4 5">DSM 14734</strain>
    </source>
</reference>
<dbReference type="GO" id="GO:0032259">
    <property type="term" value="P:methylation"/>
    <property type="evidence" value="ECO:0007669"/>
    <property type="project" value="UniProtKB-KW"/>
</dbReference>
<dbReference type="CDD" id="cd02440">
    <property type="entry name" value="AdoMet_MTases"/>
    <property type="match status" value="1"/>
</dbReference>
<gene>
    <name evidence="4" type="ORF">GF068_04385</name>
</gene>
<dbReference type="AlphaFoldDB" id="A0A6N7PLN8"/>
<evidence type="ECO:0000313" key="4">
    <source>
        <dbReference type="EMBL" id="MRG91160.1"/>
    </source>
</evidence>
<accession>A0A6N7PLN8</accession>
<evidence type="ECO:0000256" key="2">
    <source>
        <dbReference type="ARBA" id="ARBA00022679"/>
    </source>
</evidence>
<proteinExistence type="predicted"/>
<dbReference type="EMBL" id="WJIE01000001">
    <property type="protein sequence ID" value="MRG91160.1"/>
    <property type="molecule type" value="Genomic_DNA"/>
</dbReference>
<dbReference type="InterPro" id="IPR029063">
    <property type="entry name" value="SAM-dependent_MTases_sf"/>
</dbReference>
<evidence type="ECO:0000313" key="5">
    <source>
        <dbReference type="Proteomes" id="UP000440224"/>
    </source>
</evidence>
<comment type="caution">
    <text evidence="4">The sequence shown here is derived from an EMBL/GenBank/DDBJ whole genome shotgun (WGS) entry which is preliminary data.</text>
</comment>
<evidence type="ECO:0000259" key="3">
    <source>
        <dbReference type="Pfam" id="PF13649"/>
    </source>
</evidence>
<name>A0A6N7PLN8_9BACT</name>
<keyword evidence="2 4" id="KW-0808">Transferase</keyword>
<dbReference type="Pfam" id="PF13649">
    <property type="entry name" value="Methyltransf_25"/>
    <property type="match status" value="1"/>
</dbReference>
<dbReference type="SUPFAM" id="SSF53335">
    <property type="entry name" value="S-adenosyl-L-methionine-dependent methyltransferases"/>
    <property type="match status" value="1"/>
</dbReference>
<organism evidence="4 5">
    <name type="scientific">Polyangium spumosum</name>
    <dbReference type="NCBI Taxonomy" id="889282"/>
    <lineage>
        <taxon>Bacteria</taxon>
        <taxon>Pseudomonadati</taxon>
        <taxon>Myxococcota</taxon>
        <taxon>Polyangia</taxon>
        <taxon>Polyangiales</taxon>
        <taxon>Polyangiaceae</taxon>
        <taxon>Polyangium</taxon>
    </lineage>
</organism>
<dbReference type="PANTHER" id="PTHR43861">
    <property type="entry name" value="TRANS-ACONITATE 2-METHYLTRANSFERASE-RELATED"/>
    <property type="match status" value="1"/>
</dbReference>
<dbReference type="OrthoDB" id="9765084at2"/>
<keyword evidence="5" id="KW-1185">Reference proteome</keyword>
<dbReference type="Gene3D" id="3.40.50.150">
    <property type="entry name" value="Vaccinia Virus protein VP39"/>
    <property type="match status" value="1"/>
</dbReference>
<dbReference type="Proteomes" id="UP000440224">
    <property type="component" value="Unassembled WGS sequence"/>
</dbReference>
<dbReference type="RefSeq" id="WP_153817986.1">
    <property type="nucleotide sequence ID" value="NZ_WJIE01000001.1"/>
</dbReference>
<dbReference type="PANTHER" id="PTHR43861:SF1">
    <property type="entry name" value="TRANS-ACONITATE 2-METHYLTRANSFERASE"/>
    <property type="match status" value="1"/>
</dbReference>
<keyword evidence="1 4" id="KW-0489">Methyltransferase</keyword>
<sequence>MNKDEITQQAAAFDAIGERYDEAFADKRAQVEATRWLAERLGPGERVLDVGSGTGIPTAKILSEAGLSVLGIDISAEMLRLARRNVPGASFEQADVTSFSPEPGAYAGAAAFFSLLMLRKSDIPGALRKIVGAVRPGGYLVIAMVEGDFDWLELPFLGQPLRVTAYPQAELEAVLRGAGLEILAMEAVSFTAGDHAERQLYYRCRASG</sequence>
<protein>
    <submittedName>
        <fullName evidence="4">Methyltransferase domain-containing protein</fullName>
    </submittedName>
</protein>